<dbReference type="NCBIfam" id="TIGR03655">
    <property type="entry name" value="anti_R_Lar"/>
    <property type="match status" value="1"/>
</dbReference>
<sequence length="57" mass="6340">MRHEAKPCPFCGCKVISVREISGYYRASCGGCEANAAFQESEEAAIERWNKRKGADK</sequence>
<reference evidence="1" key="1">
    <citation type="submission" date="2023-03" db="EMBL/GenBank/DDBJ databases">
        <title>identification of new KPC variant in Klebsiella huaxiensis from the Hospital Sewage Samples in China.</title>
        <authorList>
            <person name="Wu Y."/>
        </authorList>
    </citation>
    <scope>NUCLEOTIDE SEQUENCE</scope>
    <source>
        <strain evidence="1">ZR-9</strain>
    </source>
</reference>
<dbReference type="InterPro" id="IPR019908">
    <property type="entry name" value="Toxin_RalR"/>
</dbReference>
<proteinExistence type="predicted"/>
<evidence type="ECO:0000313" key="1">
    <source>
        <dbReference type="EMBL" id="MDG1643518.1"/>
    </source>
</evidence>
<dbReference type="Proteomes" id="UP001075001">
    <property type="component" value="Unassembled WGS sequence"/>
</dbReference>
<accession>A0ABT6EGN6</accession>
<comment type="caution">
    <text evidence="1">The sequence shown here is derived from an EMBL/GenBank/DDBJ whole genome shotgun (WGS) entry which is preliminary data.</text>
</comment>
<name>A0ABT6EGN6_9ENTR</name>
<dbReference type="RefSeq" id="WP_267985838.1">
    <property type="nucleotide sequence ID" value="NZ_JAPQEX020000001.1"/>
</dbReference>
<keyword evidence="2" id="KW-1185">Reference proteome</keyword>
<dbReference type="Pfam" id="PF14354">
    <property type="entry name" value="Lar_restr_allev"/>
    <property type="match status" value="1"/>
</dbReference>
<evidence type="ECO:0000313" key="2">
    <source>
        <dbReference type="Proteomes" id="UP001075001"/>
    </source>
</evidence>
<gene>
    <name evidence="1" type="ORF">OXR69_016805</name>
</gene>
<dbReference type="EMBL" id="JAPQEX020000001">
    <property type="protein sequence ID" value="MDG1643518.1"/>
    <property type="molecule type" value="Genomic_DNA"/>
</dbReference>
<protein>
    <submittedName>
        <fullName evidence="1">Lar family restriction alleviation protein</fullName>
    </submittedName>
</protein>
<organism evidence="1 2">
    <name type="scientific">Klebsiella huaxiensis</name>
    <dbReference type="NCBI Taxonomy" id="2153354"/>
    <lineage>
        <taxon>Bacteria</taxon>
        <taxon>Pseudomonadati</taxon>
        <taxon>Pseudomonadota</taxon>
        <taxon>Gammaproteobacteria</taxon>
        <taxon>Enterobacterales</taxon>
        <taxon>Enterobacteriaceae</taxon>
        <taxon>Klebsiella/Raoultella group</taxon>
        <taxon>Klebsiella</taxon>
    </lineage>
</organism>